<feature type="region of interest" description="Disordered" evidence="4">
    <location>
        <begin position="1645"/>
        <end position="1671"/>
    </location>
</feature>
<dbReference type="PANTHER" id="PTHR46548">
    <property type="entry name" value="BAH AND TFIIS DOMAIN-CONTAINING PROTEIN-RELATED"/>
    <property type="match status" value="1"/>
</dbReference>
<evidence type="ECO:0000313" key="8">
    <source>
        <dbReference type="Proteomes" id="UP001327560"/>
    </source>
</evidence>
<feature type="compositionally biased region" description="Polar residues" evidence="4">
    <location>
        <begin position="678"/>
        <end position="687"/>
    </location>
</feature>
<dbReference type="CDD" id="cd00183">
    <property type="entry name" value="TFIIS_I"/>
    <property type="match status" value="1"/>
</dbReference>
<feature type="region of interest" description="Disordered" evidence="4">
    <location>
        <begin position="436"/>
        <end position="472"/>
    </location>
</feature>
<evidence type="ECO:0000256" key="1">
    <source>
        <dbReference type="ARBA" id="ARBA00004123"/>
    </source>
</evidence>
<feature type="region of interest" description="Disordered" evidence="4">
    <location>
        <begin position="821"/>
        <end position="847"/>
    </location>
</feature>
<dbReference type="GO" id="GO:0005634">
    <property type="term" value="C:nucleus"/>
    <property type="evidence" value="ECO:0007669"/>
    <property type="project" value="UniProtKB-SubCell"/>
</dbReference>
<dbReference type="InterPro" id="IPR001025">
    <property type="entry name" value="BAH_dom"/>
</dbReference>
<feature type="region of interest" description="Disordered" evidence="4">
    <location>
        <begin position="199"/>
        <end position="270"/>
    </location>
</feature>
<gene>
    <name evidence="7" type="ORF">Cni_G20903</name>
</gene>
<evidence type="ECO:0000256" key="4">
    <source>
        <dbReference type="SAM" id="MobiDB-lite"/>
    </source>
</evidence>
<feature type="compositionally biased region" description="Polar residues" evidence="4">
    <location>
        <begin position="709"/>
        <end position="724"/>
    </location>
</feature>
<evidence type="ECO:0000256" key="3">
    <source>
        <dbReference type="PROSITE-ProRule" id="PRU00649"/>
    </source>
</evidence>
<dbReference type="Pfam" id="PF01426">
    <property type="entry name" value="BAH"/>
    <property type="match status" value="1"/>
</dbReference>
<dbReference type="SUPFAM" id="SSF47676">
    <property type="entry name" value="Conserved domain common to transcription factors TFIIS, elongin A, CRSP70"/>
    <property type="match status" value="1"/>
</dbReference>
<dbReference type="SMART" id="SM00439">
    <property type="entry name" value="BAH"/>
    <property type="match status" value="1"/>
</dbReference>
<feature type="compositionally biased region" description="Basic and acidic residues" evidence="4">
    <location>
        <begin position="689"/>
        <end position="705"/>
    </location>
</feature>
<feature type="compositionally biased region" description="Basic and acidic residues" evidence="4">
    <location>
        <begin position="1650"/>
        <end position="1664"/>
    </location>
</feature>
<dbReference type="InterPro" id="IPR017923">
    <property type="entry name" value="TFIIS_N"/>
</dbReference>
<dbReference type="EMBL" id="CP136895">
    <property type="protein sequence ID" value="WOL12138.1"/>
    <property type="molecule type" value="Genomic_DNA"/>
</dbReference>
<dbReference type="Gene3D" id="1.20.930.10">
    <property type="entry name" value="Conserved domain common to transcription factors TFIIS, elongin A, CRSP70"/>
    <property type="match status" value="1"/>
</dbReference>
<feature type="compositionally biased region" description="Polar residues" evidence="4">
    <location>
        <begin position="39"/>
        <end position="52"/>
    </location>
</feature>
<keyword evidence="2 3" id="KW-0539">Nucleus</keyword>
<feature type="region of interest" description="Disordered" evidence="4">
    <location>
        <begin position="1"/>
        <end position="52"/>
    </location>
</feature>
<feature type="region of interest" description="Disordered" evidence="4">
    <location>
        <begin position="1028"/>
        <end position="1103"/>
    </location>
</feature>
<feature type="region of interest" description="Disordered" evidence="4">
    <location>
        <begin position="531"/>
        <end position="621"/>
    </location>
</feature>
<reference evidence="7 8" key="1">
    <citation type="submission" date="2023-10" db="EMBL/GenBank/DDBJ databases">
        <title>Chromosome-scale genome assembly provides insights into flower coloration mechanisms of Canna indica.</title>
        <authorList>
            <person name="Li C."/>
        </authorList>
    </citation>
    <scope>NUCLEOTIDE SEQUENCE [LARGE SCALE GENOMIC DNA]</scope>
    <source>
        <tissue evidence="7">Flower</tissue>
    </source>
</reference>
<dbReference type="Pfam" id="PF08711">
    <property type="entry name" value="Med26"/>
    <property type="match status" value="1"/>
</dbReference>
<comment type="subcellular location">
    <subcellularLocation>
        <location evidence="1 3">Nucleus</location>
    </subcellularLocation>
</comment>
<feature type="compositionally biased region" description="Low complexity" evidence="4">
    <location>
        <begin position="564"/>
        <end position="581"/>
    </location>
</feature>
<feature type="compositionally biased region" description="Polar residues" evidence="4">
    <location>
        <begin position="1174"/>
        <end position="1184"/>
    </location>
</feature>
<dbReference type="Proteomes" id="UP001327560">
    <property type="component" value="Chromosome 6"/>
</dbReference>
<dbReference type="InterPro" id="IPR003617">
    <property type="entry name" value="TFIIS/CRSP70_N_sub"/>
</dbReference>
<proteinExistence type="predicted"/>
<accession>A0AAQ3KNG7</accession>
<organism evidence="7 8">
    <name type="scientific">Canna indica</name>
    <name type="common">Indian-shot</name>
    <dbReference type="NCBI Taxonomy" id="4628"/>
    <lineage>
        <taxon>Eukaryota</taxon>
        <taxon>Viridiplantae</taxon>
        <taxon>Streptophyta</taxon>
        <taxon>Embryophyta</taxon>
        <taxon>Tracheophyta</taxon>
        <taxon>Spermatophyta</taxon>
        <taxon>Magnoliopsida</taxon>
        <taxon>Liliopsida</taxon>
        <taxon>Zingiberales</taxon>
        <taxon>Cannaceae</taxon>
        <taxon>Canna</taxon>
    </lineage>
</organism>
<name>A0AAQ3KNG7_9LILI</name>
<evidence type="ECO:0000259" key="5">
    <source>
        <dbReference type="PROSITE" id="PS51038"/>
    </source>
</evidence>
<evidence type="ECO:0000256" key="2">
    <source>
        <dbReference type="ARBA" id="ARBA00023242"/>
    </source>
</evidence>
<dbReference type="InterPro" id="IPR043151">
    <property type="entry name" value="BAH_sf"/>
</dbReference>
<feature type="compositionally biased region" description="Polar residues" evidence="4">
    <location>
        <begin position="597"/>
        <end position="606"/>
    </location>
</feature>
<evidence type="ECO:0000313" key="7">
    <source>
        <dbReference type="EMBL" id="WOL12138.1"/>
    </source>
</evidence>
<dbReference type="PANTHER" id="PTHR46548:SF1">
    <property type="entry name" value="BAH AND TFIIS DOMAIN-CONTAINING PROTEIN-RELATED"/>
    <property type="match status" value="1"/>
</dbReference>
<dbReference type="PROSITE" id="PS51319">
    <property type="entry name" value="TFIIS_N"/>
    <property type="match status" value="1"/>
</dbReference>
<dbReference type="PROSITE" id="PS51038">
    <property type="entry name" value="BAH"/>
    <property type="match status" value="1"/>
</dbReference>
<feature type="compositionally biased region" description="Polar residues" evidence="4">
    <location>
        <begin position="213"/>
        <end position="238"/>
    </location>
</feature>
<evidence type="ECO:0008006" key="9">
    <source>
        <dbReference type="Google" id="ProtNLM"/>
    </source>
</evidence>
<feature type="compositionally biased region" description="Low complexity" evidence="4">
    <location>
        <begin position="543"/>
        <end position="557"/>
    </location>
</feature>
<dbReference type="Gene3D" id="2.30.30.490">
    <property type="match status" value="1"/>
</dbReference>
<feature type="region of interest" description="Disordered" evidence="4">
    <location>
        <begin position="655"/>
        <end position="740"/>
    </location>
</feature>
<feature type="region of interest" description="Disordered" evidence="4">
    <location>
        <begin position="1174"/>
        <end position="1195"/>
    </location>
</feature>
<feature type="compositionally biased region" description="Polar residues" evidence="4">
    <location>
        <begin position="1094"/>
        <end position="1103"/>
    </location>
</feature>
<feature type="region of interest" description="Disordered" evidence="4">
    <location>
        <begin position="1252"/>
        <end position="1272"/>
    </location>
</feature>
<feature type="compositionally biased region" description="Basic and acidic residues" evidence="4">
    <location>
        <begin position="244"/>
        <end position="263"/>
    </location>
</feature>
<keyword evidence="8" id="KW-1185">Reference proteome</keyword>
<protein>
    <recommendedName>
        <fullName evidence="9">TFIIS N-terminal domain-containing protein</fullName>
    </recommendedName>
</protein>
<feature type="domain" description="BAH" evidence="5">
    <location>
        <begin position="60"/>
        <end position="174"/>
    </location>
</feature>
<dbReference type="SMART" id="SM00509">
    <property type="entry name" value="TFS2N"/>
    <property type="match status" value="1"/>
</dbReference>
<sequence length="1671" mass="177371">MHGREGEERKRQRHMWPVPASGTAASASSSSSAPLVRSDNPSSETDSPRSSCKSFLKDGRKIRIGDCALFQAGNAPPFIGIIRWFAESKEDCLRLCVNWLYRSADIKLVKGVLLEAAPNEVFYSFHRDVISAASLLHPCKVAFLRKGVELPAGVSSFICRRVYDITNKCLWWLTDQDYINERQEEVDQLLDKTRLEMHTAVQSGGRSPKPLNGPSSTQQSKAGTENNHETGLSLPSQSKLKKRDRSDQGIEPIKRERNSKPDDGDSGSFKSENIKAEIVKITEKGGLVSNEGVEKLVNLIQLDRTEKKIDVSGRVLVADVIAATDRYECLNRFVQLKGLPILDDWLQEIQKCKSGDGNSPKESDKLVEELLLALLRALAKLPVNLNALQTCHIGKSVNHLRTNKNPEIQKKARSLIDTWKKRVDAEMTKINDAKSVASGQPVWQVKPGSSDASPAGNRHAGSSEVVAKSPATQTAACKNLPNKTGHSDATVKLASAAAQGSLKVGSSVATSITVGSKDSLCKAASNTGITEAPSTMVKEEKSSSSSQSQNNSQSCSSDHAKTVSSSWLEESKSWSSSAGSKNATKPAGGSSRHRRSTNGVIGTSVSGGHKETDTGKSGSLNRAALLEKSSQSGMTSEKPIDNLITDHGNNHRLIVRLPKRVRSPARSASGGSFEDPSISGSRASSPGISDKHEHGDRRVKLRSDAYRSNAATDANTESWQSNNVKEPPVGAGGVRSPAADEHIRSAEETGKSVEALGAACSSSGNEKRAIFTEPRTSSFSSINALIESCVKYSEANAPSVAEDDIGMNLLASVAAEEISKSDVISPNGSPGASPATEDPSTEAKSRLCSDDDLAQSHVESDEAADADSIKQIKSVGSILTSDVSHQDGTNLSGNNGTEIPLQDIKLTGEQGQQFPVVSSLKNEDSCTKSEQKLQERDGHCSQAEVEKPNNVGASPVEEKQMTDCKLKETSSLADEKKLFECARKSTGDDSMCTPEITQKDGCNLDTAASVIKSEKLVIEESHSCPIAREVPGSATSSDQRQPFKTESVERSGDAVSASGAPDVIHPKNGEDAKTHKSDNTGVSQLESNDKLERNSLNPSNLDESVRQATASISAGVVEDLKIKEVFESSIVGSSCHQTQSSYTAQEPEHQLKLAGSGLSGAVAGAQEDLTSSIQASPLTATTGPDVSKLDFDLNEGIPGDDGNQVETSASVSNVCTPAIHLPSLSPFANSMSNGSPAPITIAAPAKGPFVPPENLLKSKGEPGWKGSAATSAFRPAEPRKVFEMSLNAPDMPLSDSAGKHCRHPLDIDLNDDLNEPDERALEDMAIQSSAKSIGSELGTAKNVDAPTRSSVGLDLDLNRVDEGTENGQFFASTSRIVEVPHLGIGPASTEFPNREANMLRDFDLNGPGLDEVSSEPLPRNQNTKSSSNVPFLHPIAGVRMNAAELGSISSWFPPGTSYPAVAIPSFLTNRAEQPYPIVAAPGGQRILGPVTASGPFGGDVYRGPVLSSSPSMTFTPPAFPYAGFTFGSNFPIASTSFSGGSATFVDSSPRAGSGYSAIPSQLVGPAGAILSNYPRPYPMSLPDGGASGGSDNSRKWITSGLDLNAGPGNADTEGKDDRLSIASRQLLVANSQAFTEEQVRMYVTPGGGVKRNEPEGGWDAERSAYKQLSWQ</sequence>
<feature type="compositionally biased region" description="Basic and acidic residues" evidence="4">
    <location>
        <begin position="1"/>
        <end position="10"/>
    </location>
</feature>
<feature type="domain" description="TFIIS N-terminal" evidence="6">
    <location>
        <begin position="340"/>
        <end position="426"/>
    </location>
</feature>
<feature type="compositionally biased region" description="Basic and acidic residues" evidence="4">
    <location>
        <begin position="1064"/>
        <end position="1078"/>
    </location>
</feature>
<feature type="compositionally biased region" description="Polar residues" evidence="4">
    <location>
        <begin position="1419"/>
        <end position="1428"/>
    </location>
</feature>
<dbReference type="GO" id="GO:0003682">
    <property type="term" value="F:chromatin binding"/>
    <property type="evidence" value="ECO:0007669"/>
    <property type="project" value="InterPro"/>
</dbReference>
<dbReference type="InterPro" id="IPR035441">
    <property type="entry name" value="TFIIS/LEDGF_dom_sf"/>
</dbReference>
<feature type="compositionally biased region" description="Basic and acidic residues" evidence="4">
    <location>
        <begin position="1041"/>
        <end position="1052"/>
    </location>
</feature>
<feature type="region of interest" description="Disordered" evidence="4">
    <location>
        <begin position="1406"/>
        <end position="1428"/>
    </location>
</feature>
<evidence type="ECO:0000259" key="6">
    <source>
        <dbReference type="PROSITE" id="PS51319"/>
    </source>
</evidence>
<feature type="compositionally biased region" description="Low complexity" evidence="4">
    <location>
        <begin position="20"/>
        <end position="33"/>
    </location>
</feature>